<dbReference type="Gene3D" id="3.30.300.30">
    <property type="match status" value="1"/>
</dbReference>
<organism evidence="5 6">
    <name type="scientific">Embleya hyalina</name>
    <dbReference type="NCBI Taxonomy" id="516124"/>
    <lineage>
        <taxon>Bacteria</taxon>
        <taxon>Bacillati</taxon>
        <taxon>Actinomycetota</taxon>
        <taxon>Actinomycetes</taxon>
        <taxon>Kitasatosporales</taxon>
        <taxon>Streptomycetaceae</taxon>
        <taxon>Embleya</taxon>
    </lineage>
</organism>
<accession>A0A401YMA7</accession>
<comment type="similarity">
    <text evidence="1">Belongs to the ATP-dependent AMP-binding enzyme family.</text>
</comment>
<name>A0A401YMA7_9ACTN</name>
<evidence type="ECO:0000256" key="1">
    <source>
        <dbReference type="ARBA" id="ARBA00006432"/>
    </source>
</evidence>
<keyword evidence="2" id="KW-0436">Ligase</keyword>
<gene>
    <name evidence="5" type="ORF">EHYA_03418</name>
</gene>
<evidence type="ECO:0000256" key="3">
    <source>
        <dbReference type="SAM" id="MobiDB-lite"/>
    </source>
</evidence>
<dbReference type="InterPro" id="IPR036736">
    <property type="entry name" value="ACP-like_sf"/>
</dbReference>
<dbReference type="Pfam" id="PF00501">
    <property type="entry name" value="AMP-binding"/>
    <property type="match status" value="1"/>
</dbReference>
<evidence type="ECO:0000313" key="5">
    <source>
        <dbReference type="EMBL" id="GCD95735.1"/>
    </source>
</evidence>
<proteinExistence type="inferred from homology"/>
<dbReference type="GO" id="GO:0031956">
    <property type="term" value="F:medium-chain fatty acid-CoA ligase activity"/>
    <property type="evidence" value="ECO:0007669"/>
    <property type="project" value="TreeGrafter"/>
</dbReference>
<dbReference type="GO" id="GO:0006631">
    <property type="term" value="P:fatty acid metabolic process"/>
    <property type="evidence" value="ECO:0007669"/>
    <property type="project" value="TreeGrafter"/>
</dbReference>
<evidence type="ECO:0000259" key="4">
    <source>
        <dbReference type="PROSITE" id="PS50075"/>
    </source>
</evidence>
<dbReference type="EMBL" id="BIFH01000018">
    <property type="protein sequence ID" value="GCD95735.1"/>
    <property type="molecule type" value="Genomic_DNA"/>
</dbReference>
<protein>
    <submittedName>
        <fullName evidence="5">AMP-dependent synthetase</fullName>
    </submittedName>
</protein>
<dbReference type="CDD" id="cd04433">
    <property type="entry name" value="AFD_class_I"/>
    <property type="match status" value="1"/>
</dbReference>
<dbReference type="Pfam" id="PF00550">
    <property type="entry name" value="PP-binding"/>
    <property type="match status" value="1"/>
</dbReference>
<dbReference type="InterPro" id="IPR020845">
    <property type="entry name" value="AMP-binding_CS"/>
</dbReference>
<evidence type="ECO:0000313" key="6">
    <source>
        <dbReference type="Proteomes" id="UP000286931"/>
    </source>
</evidence>
<comment type="caution">
    <text evidence="5">The sequence shown here is derived from an EMBL/GenBank/DDBJ whole genome shotgun (WGS) entry which is preliminary data.</text>
</comment>
<reference evidence="5 6" key="1">
    <citation type="submission" date="2018-12" db="EMBL/GenBank/DDBJ databases">
        <title>Draft genome sequence of Embleya hyalina NBRC 13850T.</title>
        <authorList>
            <person name="Komaki H."/>
            <person name="Hosoyama A."/>
            <person name="Kimura A."/>
            <person name="Ichikawa N."/>
            <person name="Tamura T."/>
        </authorList>
    </citation>
    <scope>NUCLEOTIDE SEQUENCE [LARGE SCALE GENOMIC DNA]</scope>
    <source>
        <strain evidence="5 6">NBRC 13850</strain>
    </source>
</reference>
<sequence length="689" mass="73521">MRAYFPSSHRESGILLLSARHTLLPRPARIALARDPRLGGGNLWRIALEHSRAPDAPLLVSDPPLVVGDGTPQREFGIAALDALAEAWACHYLDRGVRPRDRVAVYLDDSFEDHVHLAALARIGAIAVVVNGRMPPELALGLLDRADPVGLYTDPAHLDLLAGRHRELSGLRWTFTRADVPGPGNSTLPDGARFRHGDNDPVFLCHSSGTTGRPKLVTWTHRQSVAGTRFRLANQPEPDDSLLLCAAPLSHGAAIAITFFALAAGLPMVASADRGAAGLARAAAAHRPTTIFAFNHTLAELAVSEPDPANFASVTDWVNVGDSAHEAHVRRLVRMGGRTIGGNAVPGSVFNDILGSSELGWAALRRSTTRDTPSSPRHLGRPGSAMKVAVLRADGSHADVGEVGLLGVRGESVTTGYWNDSDTYHRSFLGGWFLSGDLVRRTAENHYFHVDRVVDTIHTRESPGHSVLMEEVILLALPEAADCAVVAGGDHDASVPVAVVRLREDGADPAALLARANTALAAAGQPDLAFLDIATDDADLPVGVTGKVLKRQLREKYRDLPNRSTHAPQAPQAVVRPSSGPPQEDPMTHPSTPEATVRAIAATVLEAEPELIAPDAAFHARLEMDSLRKTEFVARVERAFGVRFAVEEAAELDCLTDVLAALRRHGVGHGIATGADPRTGPHTDRGASR</sequence>
<dbReference type="Proteomes" id="UP000286931">
    <property type="component" value="Unassembled WGS sequence"/>
</dbReference>
<feature type="region of interest" description="Disordered" evidence="3">
    <location>
        <begin position="558"/>
        <end position="593"/>
    </location>
</feature>
<dbReference type="InterPro" id="IPR045851">
    <property type="entry name" value="AMP-bd_C_sf"/>
</dbReference>
<dbReference type="SUPFAM" id="SSF56801">
    <property type="entry name" value="Acetyl-CoA synthetase-like"/>
    <property type="match status" value="1"/>
</dbReference>
<dbReference type="Gene3D" id="3.40.50.12780">
    <property type="entry name" value="N-terminal domain of ligase-like"/>
    <property type="match status" value="1"/>
</dbReference>
<dbReference type="PANTHER" id="PTHR43201:SF5">
    <property type="entry name" value="MEDIUM-CHAIN ACYL-COA LIGASE ACSF2, MITOCHONDRIAL"/>
    <property type="match status" value="1"/>
</dbReference>
<dbReference type="SUPFAM" id="SSF47336">
    <property type="entry name" value="ACP-like"/>
    <property type="match status" value="1"/>
</dbReference>
<dbReference type="AlphaFoldDB" id="A0A401YMA7"/>
<dbReference type="InterPro" id="IPR000873">
    <property type="entry name" value="AMP-dep_synth/lig_dom"/>
</dbReference>
<keyword evidence="6" id="KW-1185">Reference proteome</keyword>
<dbReference type="InterPro" id="IPR009081">
    <property type="entry name" value="PP-bd_ACP"/>
</dbReference>
<dbReference type="InterPro" id="IPR042099">
    <property type="entry name" value="ANL_N_sf"/>
</dbReference>
<dbReference type="Gene3D" id="1.10.1200.10">
    <property type="entry name" value="ACP-like"/>
    <property type="match status" value="1"/>
</dbReference>
<dbReference type="PROSITE" id="PS00455">
    <property type="entry name" value="AMP_BINDING"/>
    <property type="match status" value="1"/>
</dbReference>
<dbReference type="PROSITE" id="PS50075">
    <property type="entry name" value="CARRIER"/>
    <property type="match status" value="1"/>
</dbReference>
<evidence type="ECO:0000256" key="2">
    <source>
        <dbReference type="ARBA" id="ARBA00022598"/>
    </source>
</evidence>
<feature type="domain" description="Carrier" evidence="4">
    <location>
        <begin position="591"/>
        <end position="666"/>
    </location>
</feature>
<dbReference type="PANTHER" id="PTHR43201">
    <property type="entry name" value="ACYL-COA SYNTHETASE"/>
    <property type="match status" value="1"/>
</dbReference>